<evidence type="ECO:0008006" key="3">
    <source>
        <dbReference type="Google" id="ProtNLM"/>
    </source>
</evidence>
<proteinExistence type="predicted"/>
<organism evidence="1 2">
    <name type="scientific">Gordonia pseudamarae</name>
    <dbReference type="NCBI Taxonomy" id="2831662"/>
    <lineage>
        <taxon>Bacteria</taxon>
        <taxon>Bacillati</taxon>
        <taxon>Actinomycetota</taxon>
        <taxon>Actinomycetes</taxon>
        <taxon>Mycobacteriales</taxon>
        <taxon>Gordoniaceae</taxon>
        <taxon>Gordonia</taxon>
    </lineage>
</organism>
<dbReference type="Proteomes" id="UP001059836">
    <property type="component" value="Chromosome"/>
</dbReference>
<evidence type="ECO:0000313" key="2">
    <source>
        <dbReference type="Proteomes" id="UP001059836"/>
    </source>
</evidence>
<accession>A0ABX6IJD2</accession>
<sequence length="447" mass="47515">MAAFAAPDGTASLAGTAMPVSRMTIGLSDRIHLGEPVNALIGPIELPDLGTVRDNIAAFTSYGPHTRLALRPDDTGTRWVHDPRRLLDSVEVIDEPADPLSLLVPTGRPNAPMRITLAGRYLRTEHDHGVGEIRFGLLAHQVITGAVDPRDPAIQAQITRRWDGLATAAVRVFGSRPTRVRDAFRSIRTTAATPAAFTPTAFSPTTDFPIDAGQPAGTRRPTPSGPYAVEVAAMPTATLGELRAWRDSAIPGVSLFALVVAGLTRALLGAGIAVDDMGTLPVDLRRYLPANTNPLANFVSGVQLPLRDGSDPARLHNDLVAAVASGRPILSLARVTALSRAAELLATIGRDPHVPPPDTTRAPLVFTGIQAHQQLLDSYPWIDRGASIYVTGAHPAAPHGITLQSATVHDRLLISASFQPDVYRRGQLRAALDAFVADPVEVLRECG</sequence>
<reference evidence="1" key="1">
    <citation type="journal article" date="2021" name="Nat. Microbiol.">
        <title>Cocultivation of an ultrasmall environmental parasitic bacterium with lytic ability against bacteria associated with wastewater foams.</title>
        <authorList>
            <person name="Batinovic S."/>
            <person name="Rose J.J.A."/>
            <person name="Ratcliffe J."/>
            <person name="Seviour R.J."/>
            <person name="Petrovski S."/>
        </authorList>
    </citation>
    <scope>NUCLEOTIDE SEQUENCE</scope>
    <source>
        <strain evidence="1">CON9</strain>
    </source>
</reference>
<evidence type="ECO:0000313" key="1">
    <source>
        <dbReference type="EMBL" id="QHN35395.1"/>
    </source>
</evidence>
<dbReference type="RefSeq" id="WP_213243165.1">
    <property type="nucleotide sequence ID" value="NZ_CP045806.1"/>
</dbReference>
<name>A0ABX6IJD2_9ACTN</name>
<dbReference type="EMBL" id="CP045809">
    <property type="protein sequence ID" value="QHN35395.1"/>
    <property type="molecule type" value="Genomic_DNA"/>
</dbReference>
<protein>
    <recommendedName>
        <fullName evidence="3">Condensation domain-containing protein</fullName>
    </recommendedName>
</protein>
<keyword evidence="2" id="KW-1185">Reference proteome</keyword>
<gene>
    <name evidence="1" type="ORF">GII31_11345</name>
</gene>